<feature type="domain" description="Retroviral polymerase SH3-like" evidence="3">
    <location>
        <begin position="357"/>
        <end position="409"/>
    </location>
</feature>
<dbReference type="Proteomes" id="UP001454036">
    <property type="component" value="Unassembled WGS sequence"/>
</dbReference>
<dbReference type="PANTHER" id="PTHR11439:SF486">
    <property type="entry name" value="RLK (RECEPTOR-LIKE KINASE) PROTEIN, PUTATIVE-RELATED"/>
    <property type="match status" value="1"/>
</dbReference>
<dbReference type="CDD" id="cd09272">
    <property type="entry name" value="RNase_HI_RT_Ty1"/>
    <property type="match status" value="1"/>
</dbReference>
<evidence type="ECO:0000313" key="5">
    <source>
        <dbReference type="Proteomes" id="UP001454036"/>
    </source>
</evidence>
<comment type="caution">
    <text evidence="4">The sequence shown here is derived from an EMBL/GenBank/DDBJ whole genome shotgun (WGS) entry which is preliminary data.</text>
</comment>
<dbReference type="Pfam" id="PF07727">
    <property type="entry name" value="RVT_2"/>
    <property type="match status" value="1"/>
</dbReference>
<dbReference type="Pfam" id="PF25597">
    <property type="entry name" value="SH3_retrovirus"/>
    <property type="match status" value="1"/>
</dbReference>
<protein>
    <recommendedName>
        <fullName evidence="6">Gag-pol polyprotein</fullName>
    </recommendedName>
</protein>
<evidence type="ECO:0000259" key="3">
    <source>
        <dbReference type="Pfam" id="PF25597"/>
    </source>
</evidence>
<proteinExistence type="predicted"/>
<keyword evidence="1" id="KW-0175">Coiled coil</keyword>
<dbReference type="AlphaFoldDB" id="A0AAV3QD10"/>
<feature type="coiled-coil region" evidence="1">
    <location>
        <begin position="104"/>
        <end position="138"/>
    </location>
</feature>
<name>A0AAV3QD10_LITER</name>
<accession>A0AAV3QD10</accession>
<evidence type="ECO:0000259" key="2">
    <source>
        <dbReference type="Pfam" id="PF07727"/>
    </source>
</evidence>
<dbReference type="InterPro" id="IPR013103">
    <property type="entry name" value="RVT_2"/>
</dbReference>
<evidence type="ECO:0000313" key="4">
    <source>
        <dbReference type="EMBL" id="GAA0161589.1"/>
    </source>
</evidence>
<feature type="domain" description="Reverse transcriptase Ty1/copia-type" evidence="2">
    <location>
        <begin position="504"/>
        <end position="589"/>
    </location>
</feature>
<keyword evidence="5" id="KW-1185">Reference proteome</keyword>
<reference evidence="4 5" key="1">
    <citation type="submission" date="2024-01" db="EMBL/GenBank/DDBJ databases">
        <title>The complete chloroplast genome sequence of Lithospermum erythrorhizon: insights into the phylogenetic relationship among Boraginaceae species and the maternal lineages of purple gromwells.</title>
        <authorList>
            <person name="Okada T."/>
            <person name="Watanabe K."/>
        </authorList>
    </citation>
    <scope>NUCLEOTIDE SEQUENCE [LARGE SCALE GENOMIC DNA]</scope>
</reference>
<gene>
    <name evidence="4" type="ORF">LIER_17869</name>
</gene>
<dbReference type="EMBL" id="BAABME010004220">
    <property type="protein sequence ID" value="GAA0161589.1"/>
    <property type="molecule type" value="Genomic_DNA"/>
</dbReference>
<dbReference type="InterPro" id="IPR057670">
    <property type="entry name" value="SH3_retrovirus"/>
</dbReference>
<dbReference type="PANTHER" id="PTHR11439">
    <property type="entry name" value="GAG-POL-RELATED RETROTRANSPOSON"/>
    <property type="match status" value="1"/>
</dbReference>
<evidence type="ECO:0000256" key="1">
    <source>
        <dbReference type="SAM" id="Coils"/>
    </source>
</evidence>
<organism evidence="4 5">
    <name type="scientific">Lithospermum erythrorhizon</name>
    <name type="common">Purple gromwell</name>
    <name type="synonym">Lithospermum officinale var. erythrorhizon</name>
    <dbReference type="NCBI Taxonomy" id="34254"/>
    <lineage>
        <taxon>Eukaryota</taxon>
        <taxon>Viridiplantae</taxon>
        <taxon>Streptophyta</taxon>
        <taxon>Embryophyta</taxon>
        <taxon>Tracheophyta</taxon>
        <taxon>Spermatophyta</taxon>
        <taxon>Magnoliopsida</taxon>
        <taxon>eudicotyledons</taxon>
        <taxon>Gunneridae</taxon>
        <taxon>Pentapetalae</taxon>
        <taxon>asterids</taxon>
        <taxon>lamiids</taxon>
        <taxon>Boraginales</taxon>
        <taxon>Boraginaceae</taxon>
        <taxon>Boraginoideae</taxon>
        <taxon>Lithospermeae</taxon>
        <taxon>Lithospermum</taxon>
    </lineage>
</organism>
<evidence type="ECO:0008006" key="6">
    <source>
        <dbReference type="Google" id="ProtNLM"/>
    </source>
</evidence>
<sequence length="744" mass="84418">MSNEKLARKVLRTECEGFGHIQAECPNYLKKQSKNYSSTLSDDESEDGKDDQVKNFVAFTRVLEPTVTDIVDDNSEDEEDMADEEVLENYKLLYTKWMELTVVYTKVDAERNKLKIENEKLRKLGEDQDQEIHQLKAQVNALNNGLKMMNSSTYILEEILGVGKDVGSTRQRQREQQLFTDEGGAKSRGTKYQPHKTWWIKKVNPVSQVAYTSLKPSAESSWYFGSGYSRHIEKKAYLIHICSLKGDHVTFGDGGKGKIIGKGKLNVDGLPYLTDFLLVEGLTANLIERGQLAIATCGTPYKPCLGWKTCGECQVGKQTKSCHQKLQQVVTTLVLELMHMDLMGLMQVESTGGKKYVYVYVDDFSRQKFDVKSDEDIFLEYSPHSRALRVFNKRTQVVMESINVKVLDSGVEMNEDHTDDGAAINDSVDDTCDDSRPRQPASRIQKNHLVDNIIGEIDQGVTTRRKEPVDYRKMVGLIGESFFISKVESKNVDEALKDEHWINIFKNKSDEQGVVTRNKARLVAQRYSYVEGIDFEETFAPVSRLDAIRLLLSLACLMKFKLYQMDVKSTFLNGMVEEEVYVEQPKGSLVRYCDVEWAANTEDRKSTSRGCLFWGIIVYLGSARQKNSVSLSTAEAEYIAAGSNCTQLMWMKQMLGEYNVRQGALTLYCDNLSAINISKNPVQHNKTNHIDIRHHFIGELVEDKVIFLDHVSTDKQLADIFPKTLDATKFESLRSSLGLCVIDK</sequence>